<gene>
    <name evidence="2" type="ORF">Pmani_012368</name>
</gene>
<feature type="region of interest" description="Disordered" evidence="1">
    <location>
        <begin position="173"/>
        <end position="192"/>
    </location>
</feature>
<proteinExistence type="predicted"/>
<sequence>MVMMCMKQESWYTGRETSKATINTSNPDTTTQLSITNENYINESTEDLTTIHRTENIKIKREIPQEHPLDKEETYRTLAYEFEVLLEDHRRSWRHLTNNSEGVDVGGVFVSRRWLKTNQGRPIKQIPNEPNKTRLTNQNTPTNEALTSINHYFVNHVISNYQVSTNHDNHSNHITSTNRALTNNSGTPSIHQPDTKLVKTNEELKTHNVAANNRGRTKRDSGLPVFFMPGKKKTRECVSTWGLLSGYNAFSYLSFVTGVLSLVLNINNNINNNNNNNNLNDNSAISNSNVDANVNGNTANQIVVFPPGRKRRSLLDVALYWLSQSTSTTHTQHITNTTPTHNTTNTTTLTHHTTLTPKQHTTNTTHTNTTTPIHHSTPTNHTTSPPPSHQNTNTTTPTHHTTDNNNTPTHHATTPTHQAQESCSEGRNELTETITIALSFLVDAALTGIKGSMEGLEGSSTTNPLSCDPLPSTHPTSYLAPALRAASRVWGGGKGVSRKTKKCNNMAWMGSGVNTP</sequence>
<organism evidence="2 3">
    <name type="scientific">Petrolisthes manimaculis</name>
    <dbReference type="NCBI Taxonomy" id="1843537"/>
    <lineage>
        <taxon>Eukaryota</taxon>
        <taxon>Metazoa</taxon>
        <taxon>Ecdysozoa</taxon>
        <taxon>Arthropoda</taxon>
        <taxon>Crustacea</taxon>
        <taxon>Multicrustacea</taxon>
        <taxon>Malacostraca</taxon>
        <taxon>Eumalacostraca</taxon>
        <taxon>Eucarida</taxon>
        <taxon>Decapoda</taxon>
        <taxon>Pleocyemata</taxon>
        <taxon>Anomura</taxon>
        <taxon>Galatheoidea</taxon>
        <taxon>Porcellanidae</taxon>
        <taxon>Petrolisthes</taxon>
    </lineage>
</organism>
<reference evidence="2" key="1">
    <citation type="submission" date="2023-11" db="EMBL/GenBank/DDBJ databases">
        <title>Genome assemblies of two species of porcelain crab, Petrolisthes cinctipes and Petrolisthes manimaculis (Anomura: Porcellanidae).</title>
        <authorList>
            <person name="Angst P."/>
        </authorList>
    </citation>
    <scope>NUCLEOTIDE SEQUENCE</scope>
    <source>
        <strain evidence="2">PB745_02</strain>
        <tissue evidence="2">Gill</tissue>
    </source>
</reference>
<protein>
    <submittedName>
        <fullName evidence="2">Uncharacterized protein</fullName>
    </submittedName>
</protein>
<evidence type="ECO:0000313" key="2">
    <source>
        <dbReference type="EMBL" id="KAK4316466.1"/>
    </source>
</evidence>
<comment type="caution">
    <text evidence="2">The sequence shown here is derived from an EMBL/GenBank/DDBJ whole genome shotgun (WGS) entry which is preliminary data.</text>
</comment>
<feature type="compositionally biased region" description="Low complexity" evidence="1">
    <location>
        <begin position="328"/>
        <end position="419"/>
    </location>
</feature>
<dbReference type="Proteomes" id="UP001292094">
    <property type="component" value="Unassembled WGS sequence"/>
</dbReference>
<feature type="region of interest" description="Disordered" evidence="1">
    <location>
        <begin position="328"/>
        <end position="426"/>
    </location>
</feature>
<evidence type="ECO:0000313" key="3">
    <source>
        <dbReference type="Proteomes" id="UP001292094"/>
    </source>
</evidence>
<dbReference type="AlphaFoldDB" id="A0AAE1PYQ6"/>
<name>A0AAE1PYQ6_9EUCA</name>
<keyword evidence="3" id="KW-1185">Reference proteome</keyword>
<dbReference type="EMBL" id="JAWZYT010001017">
    <property type="protein sequence ID" value="KAK4316466.1"/>
    <property type="molecule type" value="Genomic_DNA"/>
</dbReference>
<accession>A0AAE1PYQ6</accession>
<evidence type="ECO:0000256" key="1">
    <source>
        <dbReference type="SAM" id="MobiDB-lite"/>
    </source>
</evidence>